<dbReference type="AlphaFoldDB" id="F9D587"/>
<evidence type="ECO:0000313" key="3">
    <source>
        <dbReference type="Proteomes" id="UP000007820"/>
    </source>
</evidence>
<name>F9D587_PREDD</name>
<organism evidence="2 3">
    <name type="scientific">Prevotella dentalis (strain ATCC 49559 / DSM 3688 / JCM 13448 / NCTC 12043 / ES 2772)</name>
    <name type="common">Mitsuokella dentalis</name>
    <dbReference type="NCBI Taxonomy" id="908937"/>
    <lineage>
        <taxon>Bacteria</taxon>
        <taxon>Pseudomonadati</taxon>
        <taxon>Bacteroidota</taxon>
        <taxon>Bacteroidia</taxon>
        <taxon>Bacteroidales</taxon>
        <taxon>Prevotellaceae</taxon>
        <taxon>Prevotella</taxon>
    </lineage>
</organism>
<dbReference type="Proteomes" id="UP000007820">
    <property type="component" value="Unassembled WGS sequence"/>
</dbReference>
<dbReference type="RefSeq" id="WP_005846704.1">
    <property type="nucleotide sequence ID" value="NC_019968.1"/>
</dbReference>
<feature type="signal peptide" evidence="1">
    <location>
        <begin position="1"/>
        <end position="20"/>
    </location>
</feature>
<dbReference type="Pfam" id="PF17132">
    <property type="entry name" value="Glyco_hydro_106"/>
    <property type="match status" value="1"/>
</dbReference>
<feature type="chain" id="PRO_5003387300" evidence="1">
    <location>
        <begin position="21"/>
        <end position="964"/>
    </location>
</feature>
<dbReference type="SUPFAM" id="SSF49785">
    <property type="entry name" value="Galactose-binding domain-like"/>
    <property type="match status" value="1"/>
</dbReference>
<dbReference type="Gene3D" id="2.60.120.260">
    <property type="entry name" value="Galactose-binding domain-like"/>
    <property type="match status" value="1"/>
</dbReference>
<dbReference type="EMBL" id="AFPW01000032">
    <property type="protein sequence ID" value="EGQ13278.1"/>
    <property type="molecule type" value="Genomic_DNA"/>
</dbReference>
<gene>
    <name evidence="2" type="ORF">HMPREF9136_2015</name>
</gene>
<protein>
    <submittedName>
        <fullName evidence="2">Uncharacterized protein</fullName>
    </submittedName>
</protein>
<dbReference type="OrthoDB" id="9761519at2"/>
<dbReference type="PANTHER" id="PTHR36848:SF2">
    <property type="entry name" value="SECRETED PROTEIN"/>
    <property type="match status" value="1"/>
</dbReference>
<proteinExistence type="predicted"/>
<accession>F9D587</accession>
<reference evidence="2 3" key="1">
    <citation type="submission" date="2011-04" db="EMBL/GenBank/DDBJ databases">
        <authorList>
            <person name="Muzny D."/>
            <person name="Qin X."/>
            <person name="Deng J."/>
            <person name="Jiang H."/>
            <person name="Liu Y."/>
            <person name="Qu J."/>
            <person name="Song X.-Z."/>
            <person name="Zhang L."/>
            <person name="Thornton R."/>
            <person name="Coyle M."/>
            <person name="Francisco L."/>
            <person name="Jackson L."/>
            <person name="Javaid M."/>
            <person name="Korchina V."/>
            <person name="Kovar C."/>
            <person name="Mata R."/>
            <person name="Mathew T."/>
            <person name="Ngo R."/>
            <person name="Nguyen L."/>
            <person name="Nguyen N."/>
            <person name="Okwuonu G."/>
            <person name="Ongeri F."/>
            <person name="Pham C."/>
            <person name="Simmons D."/>
            <person name="Wilczek-Boney K."/>
            <person name="Hale W."/>
            <person name="Jakkamsetti A."/>
            <person name="Pham P."/>
            <person name="Ruth R."/>
            <person name="San Lucas F."/>
            <person name="Warren J."/>
            <person name="Zhang J."/>
            <person name="Zhao Z."/>
            <person name="Zhou C."/>
            <person name="Zhu D."/>
            <person name="Lee S."/>
            <person name="Bess C."/>
            <person name="Blankenburg K."/>
            <person name="Forbes L."/>
            <person name="Fu Q."/>
            <person name="Gubbala S."/>
            <person name="Hirani K."/>
            <person name="Jayaseelan J.C."/>
            <person name="Lara F."/>
            <person name="Munidasa M."/>
            <person name="Palculict T."/>
            <person name="Patil S."/>
            <person name="Pu L.-L."/>
            <person name="Saada N."/>
            <person name="Tang L."/>
            <person name="Weissenberger G."/>
            <person name="Zhu Y."/>
            <person name="Hemphill L."/>
            <person name="Shang Y."/>
            <person name="Youmans B."/>
            <person name="Ayvaz T."/>
            <person name="Ross M."/>
            <person name="Santibanez J."/>
            <person name="Aqrawi P."/>
            <person name="Gross S."/>
            <person name="Joshi V."/>
            <person name="Fowler G."/>
            <person name="Nazareth L."/>
            <person name="Reid J."/>
            <person name="Worley K."/>
            <person name="Petrosino J."/>
            <person name="Highlander S."/>
            <person name="Gibbs R."/>
        </authorList>
    </citation>
    <scope>NUCLEOTIDE SEQUENCE [LARGE SCALE GENOMIC DNA]</scope>
    <source>
        <strain evidence="2 3">DSM 3688</strain>
    </source>
</reference>
<dbReference type="InterPro" id="IPR053161">
    <property type="entry name" value="Ulvan_degrading_GH"/>
</dbReference>
<sequence>MNKFFSILTISGLLSASVMAADSWFHPTSFSSVAFRNPSLEYAPYTRWWWPGNDVTPQELEREIRLFAEQHLGGVEIQPMSLVMPCKGKGRADRIMSYDTPAYYKNLAVVMQTAKQYGLTVDLTDGSGWPAGGAHITEQENNQTLEVGIADLIPGNYMPVSVPRAQRGDRPSARLVAVVIAKTTGKADSTLLLDRNSVKDITAEVKDGKVVTAVKDQGYKLLAFWQMADMEKPMLMASRDVGFAMNHFDSTVVAKNYEHYLGKRTGLEPYMGHPLRALFNDSYEFRANRHFADDFIDTFKKNRGYNPVPFLPANIWYGYNNMYERMAHPGNQPLFAFDDNDWRLRYDYDLTLSDLLRQHLLKGSTRWLESRGMLHRTQTYGLSMDMIGATSNVSIPETETMIFSKACEAGYKIISSGAHLYNRPIISCETAVFFNRVFLTTPQKLKITVDKVLTSGVNQIIWHGTPYSYFPDGYPKEGWYPFFNSSLGVNFSTFFSEQNPFWADFRDINSYAQRAQYLLRCGKPQADVLIYYPFLKFPEDAYNPKELLIGGCLPETEPELDKDDSRPFNSETESKWLKQLWPLIDKLNARGITWDWVNDESLQAAQVASDSTIAIRGNRYQGLILYHLPYMQLETALQLPRLAAAGARIIAAGALPKQQPSYHDWQKADSTLYMAMRNLATQPTVKDGAEGLALLPVPLESKSPTDCFRQTRRIQEDGNILQMYWNESQQWQTLEVRNHTTHKHFYWLNAEDGSMTPARLDANQALHHTFAPLSTAFLLSSDKQMKMETSVNPTAKVAADFSPKRAKLVCELPRWTIHIDSLDRNESAQGAVSAYTRTDYALCDWRTDSVLCYNARPCIYTLTTKLPINRKKHYVLDLGQVYHVASLSINGHEVGKRIYAPYIFDITPYLRRGENTFQVTLKPSFYNALVKRGLNGDRLFKLLKKNGGLAAEGLAGPVRLYEQP</sequence>
<dbReference type="PANTHER" id="PTHR36848">
    <property type="entry name" value="DNA-BINDING PROTEIN (PUTATIVE SECRETED PROTEIN)-RELATED"/>
    <property type="match status" value="1"/>
</dbReference>
<keyword evidence="1" id="KW-0732">Signal</keyword>
<evidence type="ECO:0000313" key="2">
    <source>
        <dbReference type="EMBL" id="EGQ13278.1"/>
    </source>
</evidence>
<comment type="caution">
    <text evidence="2">The sequence shown here is derived from an EMBL/GenBank/DDBJ whole genome shotgun (WGS) entry which is preliminary data.</text>
</comment>
<dbReference type="eggNOG" id="COG3250">
    <property type="taxonomic scope" value="Bacteria"/>
</dbReference>
<dbReference type="InterPro" id="IPR008979">
    <property type="entry name" value="Galactose-bd-like_sf"/>
</dbReference>
<evidence type="ECO:0000256" key="1">
    <source>
        <dbReference type="SAM" id="SignalP"/>
    </source>
</evidence>
<dbReference type="STRING" id="908937.Prede_1834"/>